<dbReference type="RefSeq" id="WP_015708235.1">
    <property type="nucleotide sequence ID" value="NC_015578.1"/>
</dbReference>
<evidence type="ECO:0000313" key="1">
    <source>
        <dbReference type="EMBL" id="AEF84493.1"/>
    </source>
</evidence>
<evidence type="ECO:0008006" key="3">
    <source>
        <dbReference type="Google" id="ProtNLM"/>
    </source>
</evidence>
<dbReference type="SUPFAM" id="SSF140566">
    <property type="entry name" value="FlgN-like"/>
    <property type="match status" value="1"/>
</dbReference>
<dbReference type="EMBL" id="CP001843">
    <property type="protein sequence ID" value="AEF84493.1"/>
    <property type="molecule type" value="Genomic_DNA"/>
</dbReference>
<gene>
    <name evidence="1" type="ordered locus">TREPR_1918</name>
</gene>
<organism evidence="1 2">
    <name type="scientific">Treponema primitia (strain ATCC BAA-887 / DSM 12427 / ZAS-2)</name>
    <dbReference type="NCBI Taxonomy" id="545694"/>
    <lineage>
        <taxon>Bacteria</taxon>
        <taxon>Pseudomonadati</taxon>
        <taxon>Spirochaetota</taxon>
        <taxon>Spirochaetia</taxon>
        <taxon>Spirochaetales</taxon>
        <taxon>Treponemataceae</taxon>
        <taxon>Treponema</taxon>
    </lineage>
</organism>
<dbReference type="KEGG" id="tpi:TREPR_1918"/>
<accession>F5YL22</accession>
<protein>
    <recommendedName>
        <fullName evidence="3">FlgN protein</fullName>
    </recommendedName>
</protein>
<proteinExistence type="predicted"/>
<dbReference type="STRING" id="545694.TREPR_1918"/>
<dbReference type="HOGENOM" id="CLU_131004_0_0_12"/>
<reference evidence="2" key="1">
    <citation type="submission" date="2009-12" db="EMBL/GenBank/DDBJ databases">
        <title>Complete sequence of Treponema primitia strain ZAS-2.</title>
        <authorList>
            <person name="Tetu S.G."/>
            <person name="Matson E."/>
            <person name="Ren Q."/>
            <person name="Seshadri R."/>
            <person name="Elbourne L."/>
            <person name="Hassan K.A."/>
            <person name="Durkin A."/>
            <person name="Radune D."/>
            <person name="Mohamoud Y."/>
            <person name="Shay R."/>
            <person name="Jin S."/>
            <person name="Zhang X."/>
            <person name="Lucey K."/>
            <person name="Ballor N.R."/>
            <person name="Ottesen E."/>
            <person name="Rosenthal R."/>
            <person name="Allen A."/>
            <person name="Leadbetter J.R."/>
            <person name="Paulsen I.T."/>
        </authorList>
    </citation>
    <scope>NUCLEOTIDE SEQUENCE [LARGE SCALE GENOMIC DNA]</scope>
    <source>
        <strain evidence="2">ATCC BAA-887 / DSM 12427 / ZAS-2</strain>
    </source>
</reference>
<dbReference type="Gene3D" id="1.20.58.300">
    <property type="entry name" value="FlgN-like"/>
    <property type="match status" value="1"/>
</dbReference>
<dbReference type="AlphaFoldDB" id="F5YL22"/>
<dbReference type="Proteomes" id="UP000009223">
    <property type="component" value="Chromosome"/>
</dbReference>
<reference evidence="1 2" key="2">
    <citation type="journal article" date="2011" name="ISME J.">
        <title>RNA-seq reveals cooperative metabolic interactions between two termite-gut spirochete species in co-culture.</title>
        <authorList>
            <person name="Rosenthal A.Z."/>
            <person name="Matson E.G."/>
            <person name="Eldar A."/>
            <person name="Leadbetter J.R."/>
        </authorList>
    </citation>
    <scope>NUCLEOTIDE SEQUENCE [LARGE SCALE GENOMIC DNA]</scope>
    <source>
        <strain evidence="2">ATCC BAA-887 / DSM 12427 / ZAS-2</strain>
    </source>
</reference>
<dbReference type="GO" id="GO:0044780">
    <property type="term" value="P:bacterial-type flagellum assembly"/>
    <property type="evidence" value="ECO:0007669"/>
    <property type="project" value="InterPro"/>
</dbReference>
<sequence>MEYGECSVILKQEIELLEKIRGLQIQVKGAVTGREWADFEGYLGSLAAIGDEFEALDQERVQIFTDLAKEMGFNHEGVGFYSFAARLPEPERRELSELYRRIKMKTLEVRFTNDSLTDYLSEAQTIVSGFLEEVFPERKGRLYTRQGVQADPAPRSLVLNQSL</sequence>
<keyword evidence="2" id="KW-1185">Reference proteome</keyword>
<dbReference type="OrthoDB" id="370280at2"/>
<evidence type="ECO:0000313" key="2">
    <source>
        <dbReference type="Proteomes" id="UP000009223"/>
    </source>
</evidence>
<dbReference type="eggNOG" id="ENOG502ZGNJ">
    <property type="taxonomic scope" value="Bacteria"/>
</dbReference>
<name>F5YL22_TREPZ</name>
<dbReference type="InterPro" id="IPR036679">
    <property type="entry name" value="FlgN-like_sf"/>
</dbReference>